<dbReference type="VEuPathDB" id="FungiDB:MGG_10458"/>
<evidence type="ECO:0000313" key="2">
    <source>
        <dbReference type="EMBL" id="EHA53555.1"/>
    </source>
</evidence>
<proteinExistence type="predicted"/>
<dbReference type="GeneID" id="2682091"/>
<keyword evidence="1" id="KW-0732">Signal</keyword>
<dbReference type="OMA" id="RHTESYY"/>
<dbReference type="Proteomes" id="UP000009058">
    <property type="component" value="Chromosome 2"/>
</dbReference>
<sequence>MRCSVLSSMWLLATASFALPSGDYSSHASNPGVKRASEPAHQSFENWYTETATAPQLDERASEPFENWYTEKAAAPPLDKRAPAGPPAGKGVYTKAEWPWLEKKAAADATVDGLKNTTATLVDMFGKAKMPWIVSGGWALILYGQPNSKTTDMDIVIQTAMPNLKKLLAADPRFYVGAPGTWPDTEYLQVFFKNQDKFFDIDMIIAGNKESAKELGPVTKAISTTFSNAKLSVPVIATGPLFMSKAQGLANVKRSKDEQDVADISYLVETFPKDLTDMSTKLALETRKAVVNSFTKLKSKSLDKVIDKVKALLKV</sequence>
<dbReference type="InParanoid" id="G4MY27"/>
<reference key="2">
    <citation type="submission" date="2011-05" db="EMBL/GenBank/DDBJ databases">
        <title>The Genome Sequence of Magnaporthe oryzae 70-15.</title>
        <authorList>
            <consortium name="The Broad Institute Genome Sequencing Platform"/>
            <person name="Ma L.-J."/>
            <person name="Dead R."/>
            <person name="Young S.K."/>
            <person name="Zeng Q."/>
            <person name="Gargeya S."/>
            <person name="Fitzgerald M."/>
            <person name="Haas B."/>
            <person name="Abouelleil A."/>
            <person name="Alvarado L."/>
            <person name="Arachchi H.M."/>
            <person name="Berlin A."/>
            <person name="Brown A."/>
            <person name="Chapman S.B."/>
            <person name="Chen Z."/>
            <person name="Dunbar C."/>
            <person name="Freedman E."/>
            <person name="Gearin G."/>
            <person name="Gellesch M."/>
            <person name="Goldberg J."/>
            <person name="Griggs A."/>
            <person name="Gujja S."/>
            <person name="Heiman D."/>
            <person name="Howarth C."/>
            <person name="Larson L."/>
            <person name="Lui A."/>
            <person name="MacDonald P.J.P."/>
            <person name="Mehta T."/>
            <person name="Montmayeur A."/>
            <person name="Murphy C."/>
            <person name="Neiman D."/>
            <person name="Pearson M."/>
            <person name="Priest M."/>
            <person name="Roberts A."/>
            <person name="Saif S."/>
            <person name="Shea T."/>
            <person name="Shenoy N."/>
            <person name="Sisk P."/>
            <person name="Stolte C."/>
            <person name="Sykes S."/>
            <person name="Yandava C."/>
            <person name="Wortman J."/>
            <person name="Nusbaum C."/>
            <person name="Birren B."/>
        </authorList>
    </citation>
    <scope>NUCLEOTIDE SEQUENCE</scope>
    <source>
        <strain>70-15</strain>
    </source>
</reference>
<dbReference type="AlphaFoldDB" id="G4MY27"/>
<dbReference type="EMBL" id="CM001232">
    <property type="protein sequence ID" value="EHA53555.1"/>
    <property type="molecule type" value="Genomic_DNA"/>
</dbReference>
<organism evidence="2 3">
    <name type="scientific">Pyricularia oryzae (strain 70-15 / ATCC MYA-4617 / FGSC 8958)</name>
    <name type="common">Rice blast fungus</name>
    <name type="synonym">Magnaporthe oryzae</name>
    <dbReference type="NCBI Taxonomy" id="242507"/>
    <lineage>
        <taxon>Eukaryota</taxon>
        <taxon>Fungi</taxon>
        <taxon>Dikarya</taxon>
        <taxon>Ascomycota</taxon>
        <taxon>Pezizomycotina</taxon>
        <taxon>Sordariomycetes</taxon>
        <taxon>Sordariomycetidae</taxon>
        <taxon>Magnaporthales</taxon>
        <taxon>Pyriculariaceae</taxon>
        <taxon>Pyricularia</taxon>
    </lineage>
</organism>
<evidence type="ECO:0000313" key="3">
    <source>
        <dbReference type="Proteomes" id="UP000009058"/>
    </source>
</evidence>
<dbReference type="SUPFAM" id="SSF81301">
    <property type="entry name" value="Nucleotidyltransferase"/>
    <property type="match status" value="1"/>
</dbReference>
<dbReference type="Pfam" id="PF10706">
    <property type="entry name" value="Aminoglyc_resit"/>
    <property type="match status" value="1"/>
</dbReference>
<keyword evidence="3" id="KW-1185">Reference proteome</keyword>
<feature type="signal peptide" evidence="1">
    <location>
        <begin position="1"/>
        <end position="18"/>
    </location>
</feature>
<feature type="chain" id="PRO_5003465518" evidence="1">
    <location>
        <begin position="19"/>
        <end position="315"/>
    </location>
</feature>
<name>G4MY27_PYRO7</name>
<dbReference type="RefSeq" id="XP_003713362.1">
    <property type="nucleotide sequence ID" value="XM_003713314.1"/>
</dbReference>
<dbReference type="OrthoDB" id="5236448at2759"/>
<dbReference type="HOGENOM" id="CLU_963142_0_0_1"/>
<evidence type="ECO:0000256" key="1">
    <source>
        <dbReference type="SAM" id="SignalP"/>
    </source>
</evidence>
<dbReference type="Gene3D" id="3.30.460.40">
    <property type="match status" value="1"/>
</dbReference>
<dbReference type="InterPro" id="IPR043519">
    <property type="entry name" value="NT_sf"/>
</dbReference>
<reference evidence="2 3" key="1">
    <citation type="journal article" date="2005" name="Nature">
        <title>The genome sequence of the rice blast fungus Magnaporthe grisea.</title>
        <authorList>
            <person name="Dean R.A."/>
            <person name="Talbot N.J."/>
            <person name="Ebbole D.J."/>
            <person name="Farman M.L."/>
            <person name="Mitchell T.K."/>
            <person name="Orbach M.J."/>
            <person name="Thon M."/>
            <person name="Kulkarni R."/>
            <person name="Xu J.R."/>
            <person name="Pan H."/>
            <person name="Read N.D."/>
            <person name="Lee Y.H."/>
            <person name="Carbone I."/>
            <person name="Brown D."/>
            <person name="Oh Y.Y."/>
            <person name="Donofrio N."/>
            <person name="Jeong J.S."/>
            <person name="Soanes D.M."/>
            <person name="Djonovic S."/>
            <person name="Kolomiets E."/>
            <person name="Rehmeyer C."/>
            <person name="Li W."/>
            <person name="Harding M."/>
            <person name="Kim S."/>
            <person name="Lebrun M.H."/>
            <person name="Bohnert H."/>
            <person name="Coughlan S."/>
            <person name="Butler J."/>
            <person name="Calvo S."/>
            <person name="Ma L.J."/>
            <person name="Nicol R."/>
            <person name="Purcell S."/>
            <person name="Nusbaum C."/>
            <person name="Galagan J.E."/>
            <person name="Birren B.W."/>
        </authorList>
    </citation>
    <scope>NUCLEOTIDE SEQUENCE [LARGE SCALE GENOMIC DNA]</scope>
    <source>
        <strain evidence="3">70-15 / ATCC MYA-4617 / FGSC 8958</strain>
    </source>
</reference>
<accession>G4MY27</accession>
<dbReference type="InterPro" id="IPR019646">
    <property type="entry name" value="Aminoglyc_AdlTrfase"/>
</dbReference>
<gene>
    <name evidence="2" type="ORF">MGG_10458</name>
</gene>
<protein>
    <submittedName>
        <fullName evidence="2">Uncharacterized protein</fullName>
    </submittedName>
</protein>
<dbReference type="KEGG" id="mgr:MGG_10458"/>
<dbReference type="SMR" id="G4MY27"/>